<sequence length="44" mass="5140">MLFTYSLACNIGQEQTTKSGDHSCSWLARFVSPWRPILVARRRR</sequence>
<reference evidence="1" key="1">
    <citation type="submission" date="2014-09" db="EMBL/GenBank/DDBJ databases">
        <authorList>
            <person name="Magalhaes I.L.F."/>
            <person name="Oliveira U."/>
            <person name="Santos F.R."/>
            <person name="Vidigal T.H.D.A."/>
            <person name="Brescovit A.D."/>
            <person name="Santos A.J."/>
        </authorList>
    </citation>
    <scope>NUCLEOTIDE SEQUENCE</scope>
    <source>
        <tissue evidence="1">Shoot tissue taken approximately 20 cm above the soil surface</tissue>
    </source>
</reference>
<reference evidence="1" key="2">
    <citation type="journal article" date="2015" name="Data Brief">
        <title>Shoot transcriptome of the giant reed, Arundo donax.</title>
        <authorList>
            <person name="Barrero R.A."/>
            <person name="Guerrero F.D."/>
            <person name="Moolhuijzen P."/>
            <person name="Goolsby J.A."/>
            <person name="Tidwell J."/>
            <person name="Bellgard S.E."/>
            <person name="Bellgard M.I."/>
        </authorList>
    </citation>
    <scope>NUCLEOTIDE SEQUENCE</scope>
    <source>
        <tissue evidence="1">Shoot tissue taken approximately 20 cm above the soil surface</tissue>
    </source>
</reference>
<protein>
    <submittedName>
        <fullName evidence="1">ERF70</fullName>
    </submittedName>
</protein>
<organism evidence="1">
    <name type="scientific">Arundo donax</name>
    <name type="common">Giant reed</name>
    <name type="synonym">Donax arundinaceus</name>
    <dbReference type="NCBI Taxonomy" id="35708"/>
    <lineage>
        <taxon>Eukaryota</taxon>
        <taxon>Viridiplantae</taxon>
        <taxon>Streptophyta</taxon>
        <taxon>Embryophyta</taxon>
        <taxon>Tracheophyta</taxon>
        <taxon>Spermatophyta</taxon>
        <taxon>Magnoliopsida</taxon>
        <taxon>Liliopsida</taxon>
        <taxon>Poales</taxon>
        <taxon>Poaceae</taxon>
        <taxon>PACMAD clade</taxon>
        <taxon>Arundinoideae</taxon>
        <taxon>Arundineae</taxon>
        <taxon>Arundo</taxon>
    </lineage>
</organism>
<name>A0A0A9AWX2_ARUDO</name>
<dbReference type="AlphaFoldDB" id="A0A0A9AWX2"/>
<proteinExistence type="predicted"/>
<accession>A0A0A9AWX2</accession>
<evidence type="ECO:0000313" key="1">
    <source>
        <dbReference type="EMBL" id="JAD54388.1"/>
    </source>
</evidence>
<dbReference type="EMBL" id="GBRH01243507">
    <property type="protein sequence ID" value="JAD54388.1"/>
    <property type="molecule type" value="Transcribed_RNA"/>
</dbReference>